<keyword evidence="2 6" id="KW-0808">Transferase</keyword>
<dbReference type="HAMAP" id="MF_01930">
    <property type="entry name" value="PurN"/>
    <property type="match status" value="1"/>
</dbReference>
<dbReference type="RefSeq" id="WP_242951006.1">
    <property type="nucleotide sequence ID" value="NZ_FUYN01000002.1"/>
</dbReference>
<comment type="pathway">
    <text evidence="1 6">Purine metabolism; IMP biosynthesis via de novo pathway; N(2)-formyl-N(1)-(5-phospho-D-ribosyl)glycinamide from N(1)-(5-phospho-D-ribosyl)glycinamide (10-formyl THF route): step 1/1.</text>
</comment>
<dbReference type="EC" id="2.1.2.2" evidence="6"/>
<comment type="caution">
    <text evidence="6">Lacks conserved residue(s) required for the propagation of feature annotation.</text>
</comment>
<keyword evidence="3 6" id="KW-0658">Purine biosynthesis</keyword>
<feature type="domain" description="Formyl transferase N-terminal" evidence="7">
    <location>
        <begin position="12"/>
        <end position="189"/>
    </location>
</feature>
<proteinExistence type="inferred from homology"/>
<dbReference type="InterPro" id="IPR001555">
    <property type="entry name" value="GART_AS"/>
</dbReference>
<comment type="similarity">
    <text evidence="4 6">Belongs to the GART family.</text>
</comment>
<organism evidence="8 9">
    <name type="scientific">Acetoanaerobium noterae</name>
    <dbReference type="NCBI Taxonomy" id="745369"/>
    <lineage>
        <taxon>Bacteria</taxon>
        <taxon>Bacillati</taxon>
        <taxon>Bacillota</taxon>
        <taxon>Clostridia</taxon>
        <taxon>Peptostreptococcales</taxon>
        <taxon>Filifactoraceae</taxon>
        <taxon>Acetoanaerobium</taxon>
    </lineage>
</organism>
<dbReference type="NCBIfam" id="TIGR00639">
    <property type="entry name" value="PurN"/>
    <property type="match status" value="1"/>
</dbReference>
<evidence type="ECO:0000256" key="3">
    <source>
        <dbReference type="ARBA" id="ARBA00022755"/>
    </source>
</evidence>
<dbReference type="UniPathway" id="UPA00074">
    <property type="reaction ID" value="UER00126"/>
</dbReference>
<protein>
    <recommendedName>
        <fullName evidence="6">Phosphoribosylglycinamide formyltransferase</fullName>
        <ecNumber evidence="6">2.1.2.2</ecNumber>
    </recommendedName>
    <alternativeName>
        <fullName evidence="6">5'-phosphoribosylglycinamide transformylase</fullName>
    </alternativeName>
    <alternativeName>
        <fullName evidence="6">GAR transformylase</fullName>
        <shortName evidence="6">GART</shortName>
    </alternativeName>
</protein>
<feature type="binding site" evidence="6">
    <location>
        <position position="107"/>
    </location>
    <ligand>
        <name>(6R)-10-formyltetrahydrofolate</name>
        <dbReference type="ChEBI" id="CHEBI:195366"/>
    </ligand>
</feature>
<evidence type="ECO:0000259" key="7">
    <source>
        <dbReference type="Pfam" id="PF00551"/>
    </source>
</evidence>
<evidence type="ECO:0000256" key="6">
    <source>
        <dbReference type="HAMAP-Rule" id="MF_01930"/>
    </source>
</evidence>
<gene>
    <name evidence="6" type="primary">purN</name>
    <name evidence="8" type="ORF">SAMN02745120_1279</name>
</gene>
<reference evidence="9" key="1">
    <citation type="submission" date="2017-02" db="EMBL/GenBank/DDBJ databases">
        <authorList>
            <person name="Varghese N."/>
            <person name="Submissions S."/>
        </authorList>
    </citation>
    <scope>NUCLEOTIDE SEQUENCE [LARGE SCALE GENOMIC DNA]</scope>
    <source>
        <strain evidence="9">ATCC 35199</strain>
    </source>
</reference>
<evidence type="ECO:0000256" key="4">
    <source>
        <dbReference type="ARBA" id="ARBA00038440"/>
    </source>
</evidence>
<feature type="site" description="Raises pKa of active site His" evidence="6">
    <location>
        <position position="150"/>
    </location>
</feature>
<comment type="catalytic activity">
    <reaction evidence="5 6">
        <text>N(1)-(5-phospho-beta-D-ribosyl)glycinamide + (6R)-10-formyltetrahydrofolate = N(2)-formyl-N(1)-(5-phospho-beta-D-ribosyl)glycinamide + (6S)-5,6,7,8-tetrahydrofolate + H(+)</text>
        <dbReference type="Rhea" id="RHEA:15053"/>
        <dbReference type="ChEBI" id="CHEBI:15378"/>
        <dbReference type="ChEBI" id="CHEBI:57453"/>
        <dbReference type="ChEBI" id="CHEBI:143788"/>
        <dbReference type="ChEBI" id="CHEBI:147286"/>
        <dbReference type="ChEBI" id="CHEBI:195366"/>
        <dbReference type="EC" id="2.1.2.2"/>
    </reaction>
</comment>
<dbReference type="AlphaFoldDB" id="A0A1T5AZE9"/>
<dbReference type="Pfam" id="PF00551">
    <property type="entry name" value="Formyl_trans_N"/>
    <property type="match status" value="1"/>
</dbReference>
<dbReference type="PROSITE" id="PS00373">
    <property type="entry name" value="GART"/>
    <property type="match status" value="1"/>
</dbReference>
<feature type="active site" description="Proton donor" evidence="6">
    <location>
        <position position="109"/>
    </location>
</feature>
<accession>A0A1T5AZE9</accession>
<evidence type="ECO:0000256" key="2">
    <source>
        <dbReference type="ARBA" id="ARBA00022679"/>
    </source>
</evidence>
<dbReference type="Gene3D" id="3.40.50.170">
    <property type="entry name" value="Formyl transferase, N-terminal domain"/>
    <property type="match status" value="1"/>
</dbReference>
<sequence>METSKDQMQKLKLAVLVSGSGTNLQSLIDAQKEGYFNSEIALVVSNKASAYGLTRAENAEIKALVIKSDKELLDTLLENEIDLIVLAGYLKVISPELINAYENKIINIHPSLLPEYGGHGMYGLHVHEKVFADKKDQTGATVHYVTAQVDEGPIIIQKKLRVDYDVIKSPEELQRAVLIIEHEILKEAIKIVET</sequence>
<dbReference type="GO" id="GO:0005737">
    <property type="term" value="C:cytoplasm"/>
    <property type="evidence" value="ECO:0007669"/>
    <property type="project" value="TreeGrafter"/>
</dbReference>
<dbReference type="GO" id="GO:0004644">
    <property type="term" value="F:phosphoribosylglycinamide formyltransferase activity"/>
    <property type="evidence" value="ECO:0007669"/>
    <property type="project" value="UniProtKB-UniRule"/>
</dbReference>
<dbReference type="SUPFAM" id="SSF53328">
    <property type="entry name" value="Formyltransferase"/>
    <property type="match status" value="1"/>
</dbReference>
<dbReference type="PANTHER" id="PTHR43369:SF2">
    <property type="entry name" value="PHOSPHORIBOSYLGLYCINAMIDE FORMYLTRANSFERASE"/>
    <property type="match status" value="1"/>
</dbReference>
<feature type="binding site" evidence="6">
    <location>
        <begin position="21"/>
        <end position="23"/>
    </location>
    <ligand>
        <name>N(1)-(5-phospho-beta-D-ribosyl)glycinamide</name>
        <dbReference type="ChEBI" id="CHEBI:143788"/>
    </ligand>
</feature>
<name>A0A1T5AZE9_9FIRM</name>
<keyword evidence="9" id="KW-1185">Reference proteome</keyword>
<dbReference type="InterPro" id="IPR036477">
    <property type="entry name" value="Formyl_transf_N_sf"/>
</dbReference>
<dbReference type="GO" id="GO:0006189">
    <property type="term" value="P:'de novo' IMP biosynthetic process"/>
    <property type="evidence" value="ECO:0007669"/>
    <property type="project" value="UniProtKB-UniRule"/>
</dbReference>
<evidence type="ECO:0000256" key="1">
    <source>
        <dbReference type="ARBA" id="ARBA00005054"/>
    </source>
</evidence>
<comment type="function">
    <text evidence="6">Catalyzes the transfer of a formyl group from 10-formyltetrahydrofolate to 5-phospho-ribosyl-glycinamide (GAR), producing 5-phospho-ribosyl-N-formylglycinamide (FGAR) and tetrahydrofolate.</text>
</comment>
<dbReference type="PANTHER" id="PTHR43369">
    <property type="entry name" value="PHOSPHORIBOSYLGLYCINAMIDE FORMYLTRANSFERASE"/>
    <property type="match status" value="1"/>
</dbReference>
<dbReference type="InterPro" id="IPR002376">
    <property type="entry name" value="Formyl_transf_N"/>
</dbReference>
<dbReference type="CDD" id="cd08645">
    <property type="entry name" value="FMT_core_GART"/>
    <property type="match status" value="1"/>
</dbReference>
<dbReference type="EMBL" id="FUYN01000002">
    <property type="protein sequence ID" value="SKB39993.1"/>
    <property type="molecule type" value="Genomic_DNA"/>
</dbReference>
<evidence type="ECO:0000313" key="9">
    <source>
        <dbReference type="Proteomes" id="UP000243406"/>
    </source>
</evidence>
<evidence type="ECO:0000256" key="5">
    <source>
        <dbReference type="ARBA" id="ARBA00047664"/>
    </source>
</evidence>
<evidence type="ECO:0000313" key="8">
    <source>
        <dbReference type="EMBL" id="SKB39993.1"/>
    </source>
</evidence>
<dbReference type="InterPro" id="IPR004607">
    <property type="entry name" value="GART"/>
</dbReference>
<dbReference type="Proteomes" id="UP000243406">
    <property type="component" value="Unassembled WGS sequence"/>
</dbReference>